<protein>
    <submittedName>
        <fullName evidence="1">Uncharacterized protein</fullName>
    </submittedName>
</protein>
<comment type="caution">
    <text evidence="1">The sequence shown here is derived from an EMBL/GenBank/DDBJ whole genome shotgun (WGS) entry which is preliminary data.</text>
</comment>
<dbReference type="Proteomes" id="UP000604825">
    <property type="component" value="Unassembled WGS sequence"/>
</dbReference>
<gene>
    <name evidence="1" type="ORF">NCGR_LOCUS15213</name>
</gene>
<name>A0A811NHW3_9POAL</name>
<reference evidence="1" key="1">
    <citation type="submission" date="2020-10" db="EMBL/GenBank/DDBJ databases">
        <authorList>
            <person name="Han B."/>
            <person name="Lu T."/>
            <person name="Zhao Q."/>
            <person name="Huang X."/>
            <person name="Zhao Y."/>
        </authorList>
    </citation>
    <scope>NUCLEOTIDE SEQUENCE</scope>
</reference>
<proteinExistence type="predicted"/>
<keyword evidence="2" id="KW-1185">Reference proteome</keyword>
<dbReference type="OrthoDB" id="660918at2759"/>
<sequence>MATLQSCRLIPRVSVTARPPPSTSAFVPPGCRERHHWPSLNQQLHGQPGTIRPCLVVRAHNWGGALPAWPQPDEFAARCRYFVKERKRVMDRYNDIIHTDHGCLYMEATKMSGQLCLCANQALMIASQIMSSATASLNLGAPNEISISISISADTIHTTLRAYVKIFVDAADAAHGRTVSKTTATSFLGALRGLASVSHILLDAALDALSQTHPRESLAEYALNCDVEAMRCEFGRHMDGIEDGVSKASAAETWCKVVMPGILEATRITGSLGSLVLQFEKVREKSKACLHLSAVQLDAATPN</sequence>
<dbReference type="EMBL" id="CAJGYO010000004">
    <property type="protein sequence ID" value="CAD6222669.1"/>
    <property type="molecule type" value="Genomic_DNA"/>
</dbReference>
<accession>A0A811NHW3</accession>
<organism evidence="1 2">
    <name type="scientific">Miscanthus lutarioriparius</name>
    <dbReference type="NCBI Taxonomy" id="422564"/>
    <lineage>
        <taxon>Eukaryota</taxon>
        <taxon>Viridiplantae</taxon>
        <taxon>Streptophyta</taxon>
        <taxon>Embryophyta</taxon>
        <taxon>Tracheophyta</taxon>
        <taxon>Spermatophyta</taxon>
        <taxon>Magnoliopsida</taxon>
        <taxon>Liliopsida</taxon>
        <taxon>Poales</taxon>
        <taxon>Poaceae</taxon>
        <taxon>PACMAD clade</taxon>
        <taxon>Panicoideae</taxon>
        <taxon>Andropogonodae</taxon>
        <taxon>Andropogoneae</taxon>
        <taxon>Saccharinae</taxon>
        <taxon>Miscanthus</taxon>
    </lineage>
</organism>
<evidence type="ECO:0000313" key="1">
    <source>
        <dbReference type="EMBL" id="CAD6222669.1"/>
    </source>
</evidence>
<evidence type="ECO:0000313" key="2">
    <source>
        <dbReference type="Proteomes" id="UP000604825"/>
    </source>
</evidence>
<dbReference type="AlphaFoldDB" id="A0A811NHW3"/>